<dbReference type="Proteomes" id="UP001302949">
    <property type="component" value="Unassembled WGS sequence"/>
</dbReference>
<protein>
    <recommendedName>
        <fullName evidence="3">Lipoprotein</fullName>
    </recommendedName>
</protein>
<evidence type="ECO:0000313" key="2">
    <source>
        <dbReference type="Proteomes" id="UP001302949"/>
    </source>
</evidence>
<proteinExistence type="predicted"/>
<evidence type="ECO:0000313" key="1">
    <source>
        <dbReference type="EMBL" id="MEA5140599.1"/>
    </source>
</evidence>
<comment type="caution">
    <text evidence="1">The sequence shown here is derived from an EMBL/GenBank/DDBJ whole genome shotgun (WGS) entry which is preliminary data.</text>
</comment>
<reference evidence="1 2" key="1">
    <citation type="submission" date="2023-12" db="EMBL/GenBank/DDBJ databases">
        <title>Novel species of the genus Arcicella isolated from rivers.</title>
        <authorList>
            <person name="Lu H."/>
        </authorList>
    </citation>
    <scope>NUCLEOTIDE SEQUENCE [LARGE SCALE GENOMIC DNA]</scope>
    <source>
        <strain evidence="1 2">KCTC 23307</strain>
    </source>
</reference>
<name>A0ABU5QCM4_9BACT</name>
<gene>
    <name evidence="1" type="ORF">VB248_15715</name>
</gene>
<dbReference type="RefSeq" id="WP_323297752.1">
    <property type="nucleotide sequence ID" value="NZ_JAYFUM010000019.1"/>
</dbReference>
<sequence length="250" mass="29092">MKIISVFLSLIIFVLFCKCQLYKKEKQNVLEAEHISPYNEVNTTMKFYGDSTYTFNLFQKSTYYEKNEKYSGKYLLENDTIKFIDRGFQYLRCRVAVINNGFVEFIGGSAPLKLKITERSIKDEYAINSLDSSYAFFTYHPNYYDFFSEKVKPYSLKKNDILAINDLLELCISENNNRITHHVNSYTKQCVAVTNANNEIEVIVYCNCKDNSKGYHFQIISVQDGGDCHFSVKLNLTKRKYSQLYINGSA</sequence>
<dbReference type="EMBL" id="JAYFUM010000019">
    <property type="protein sequence ID" value="MEA5140599.1"/>
    <property type="molecule type" value="Genomic_DNA"/>
</dbReference>
<accession>A0ABU5QCM4</accession>
<keyword evidence="2" id="KW-1185">Reference proteome</keyword>
<organism evidence="1 2">
    <name type="scientific">Arcicella rigui</name>
    <dbReference type="NCBI Taxonomy" id="797020"/>
    <lineage>
        <taxon>Bacteria</taxon>
        <taxon>Pseudomonadati</taxon>
        <taxon>Bacteroidota</taxon>
        <taxon>Cytophagia</taxon>
        <taxon>Cytophagales</taxon>
        <taxon>Flectobacillaceae</taxon>
        <taxon>Arcicella</taxon>
    </lineage>
</organism>
<evidence type="ECO:0008006" key="3">
    <source>
        <dbReference type="Google" id="ProtNLM"/>
    </source>
</evidence>